<sequence length="201" mass="22743">MEIVFVRHGQTDLNKTGRIQGSVYDHDLDEVGRASAERAAANFDPSGFDVVFSSPLKRSLTTAKIFTKGQKEIKIDQRLTEINFGEWDGKFLSELGQKYPDAIDPWGKAAAAYIKYAPSGESFASLDERCGSFLADMKKNYLTKKVLVFCHGTLIRMMFAHYFTQGDMNFFETMDNCALAKVSYRSGIPRVNYYNRILTLE</sequence>
<evidence type="ECO:0000256" key="2">
    <source>
        <dbReference type="PIRSR" id="PIRSR613078-2"/>
    </source>
</evidence>
<dbReference type="Gene3D" id="3.40.50.1240">
    <property type="entry name" value="Phosphoglycerate mutase-like"/>
    <property type="match status" value="1"/>
</dbReference>
<accession>A0A0F4LHG2</accession>
<dbReference type="HOGENOM" id="CLU_033323_9_0_9"/>
<dbReference type="InterPro" id="IPR029033">
    <property type="entry name" value="His_PPase_superfam"/>
</dbReference>
<evidence type="ECO:0000256" key="1">
    <source>
        <dbReference type="PIRSR" id="PIRSR613078-1"/>
    </source>
</evidence>
<dbReference type="STRING" id="1218507.JF74_02760"/>
<dbReference type="Proteomes" id="UP000033531">
    <property type="component" value="Unassembled WGS sequence"/>
</dbReference>
<name>A0A0F4LHG2_9LACO</name>
<dbReference type="CDD" id="cd07067">
    <property type="entry name" value="HP_PGM_like"/>
    <property type="match status" value="1"/>
</dbReference>
<dbReference type="SMART" id="SM00855">
    <property type="entry name" value="PGAM"/>
    <property type="match status" value="1"/>
</dbReference>
<dbReference type="Pfam" id="PF00300">
    <property type="entry name" value="His_Phos_1"/>
    <property type="match status" value="1"/>
</dbReference>
<comment type="caution">
    <text evidence="3">The sequence shown here is derived from an EMBL/GenBank/DDBJ whole genome shotgun (WGS) entry which is preliminary data.</text>
</comment>
<dbReference type="GO" id="GO:0016791">
    <property type="term" value="F:phosphatase activity"/>
    <property type="evidence" value="ECO:0007669"/>
    <property type="project" value="TreeGrafter"/>
</dbReference>
<dbReference type="EMBL" id="JXLI01000006">
    <property type="protein sequence ID" value="KJY57773.1"/>
    <property type="molecule type" value="Genomic_DNA"/>
</dbReference>
<feature type="active site" description="Proton donor/acceptor" evidence="1">
    <location>
        <position position="81"/>
    </location>
</feature>
<proteinExistence type="predicted"/>
<organism evidence="3 4">
    <name type="scientific">Lactobacillus melliventris</name>
    <dbReference type="NCBI Taxonomy" id="1218507"/>
    <lineage>
        <taxon>Bacteria</taxon>
        <taxon>Bacillati</taxon>
        <taxon>Bacillota</taxon>
        <taxon>Bacilli</taxon>
        <taxon>Lactobacillales</taxon>
        <taxon>Lactobacillaceae</taxon>
        <taxon>Lactobacillus</taxon>
    </lineage>
</organism>
<gene>
    <name evidence="3" type="ORF">JF74_02760</name>
</gene>
<dbReference type="PATRIC" id="fig|1218507.3.peg.441"/>
<feature type="binding site" evidence="2">
    <location>
        <begin position="7"/>
        <end position="14"/>
    </location>
    <ligand>
        <name>substrate</name>
    </ligand>
</feature>
<feature type="binding site" evidence="2">
    <location>
        <position position="58"/>
    </location>
    <ligand>
        <name>substrate</name>
    </ligand>
</feature>
<dbReference type="InterPro" id="IPR050275">
    <property type="entry name" value="PGM_Phosphatase"/>
</dbReference>
<evidence type="ECO:0000313" key="4">
    <source>
        <dbReference type="Proteomes" id="UP000033531"/>
    </source>
</evidence>
<reference evidence="3 4" key="1">
    <citation type="submission" date="2015-01" db="EMBL/GenBank/DDBJ databases">
        <title>Comparative genomics of the lactic acid bacteria isolated from the honey bee gut.</title>
        <authorList>
            <person name="Ellegaard K.M."/>
            <person name="Tamarit D."/>
            <person name="Javelind E."/>
            <person name="Olofsson T."/>
            <person name="Andersson S.G."/>
            <person name="Vasquez A."/>
        </authorList>
    </citation>
    <scope>NUCLEOTIDE SEQUENCE [LARGE SCALE GENOMIC DNA]</scope>
    <source>
        <strain evidence="3 4">Hma8</strain>
    </source>
</reference>
<dbReference type="OrthoDB" id="9782128at2"/>
<dbReference type="AlphaFoldDB" id="A0A0F4LHG2"/>
<dbReference type="RefSeq" id="WP_046324223.1">
    <property type="nucleotide sequence ID" value="NZ_JBHTMT010000006.1"/>
</dbReference>
<dbReference type="PANTHER" id="PTHR48100">
    <property type="entry name" value="BROAD-SPECIFICITY PHOSPHATASE YOR283W-RELATED"/>
    <property type="match status" value="1"/>
</dbReference>
<dbReference type="SUPFAM" id="SSF53254">
    <property type="entry name" value="Phosphoglycerate mutase-like"/>
    <property type="match status" value="1"/>
</dbReference>
<dbReference type="PIRSF" id="PIRSF000709">
    <property type="entry name" value="6PFK_2-Ptase"/>
    <property type="match status" value="1"/>
</dbReference>
<protein>
    <submittedName>
        <fullName evidence="3">Putative phosphoglycerate mutase</fullName>
    </submittedName>
</protein>
<feature type="active site" description="Tele-phosphohistidine intermediate" evidence="1">
    <location>
        <position position="8"/>
    </location>
</feature>
<evidence type="ECO:0000313" key="3">
    <source>
        <dbReference type="EMBL" id="KJY57773.1"/>
    </source>
</evidence>
<dbReference type="InterPro" id="IPR013078">
    <property type="entry name" value="His_Pase_superF_clade-1"/>
</dbReference>